<evidence type="ECO:0000259" key="17">
    <source>
        <dbReference type="PROSITE" id="PS50157"/>
    </source>
</evidence>
<evidence type="ECO:0000256" key="5">
    <source>
        <dbReference type="ARBA" id="ARBA00022723"/>
    </source>
</evidence>
<dbReference type="SMART" id="SM00355">
    <property type="entry name" value="ZnF_C2H2"/>
    <property type="match status" value="10"/>
</dbReference>
<name>A0A8S1GU10_9PELO</name>
<gene>
    <name evidence="18" type="ORF">CAUJ_LOCUS2171</name>
</gene>
<dbReference type="PANTHER" id="PTHR24379:SF128">
    <property type="entry name" value="C2H2-TYPE DOMAIN-CONTAINING PROTEIN"/>
    <property type="match status" value="1"/>
</dbReference>
<dbReference type="OrthoDB" id="10014897at2759"/>
<proteinExistence type="inferred from homology"/>
<evidence type="ECO:0000256" key="8">
    <source>
        <dbReference type="ARBA" id="ARBA00022782"/>
    </source>
</evidence>
<feature type="region of interest" description="Disordered" evidence="16">
    <location>
        <begin position="443"/>
        <end position="462"/>
    </location>
</feature>
<evidence type="ECO:0000256" key="13">
    <source>
        <dbReference type="ARBA" id="ARBA00023163"/>
    </source>
</evidence>
<keyword evidence="13" id="KW-0804">Transcription</keyword>
<feature type="domain" description="C2H2-type" evidence="17">
    <location>
        <begin position="252"/>
        <end position="278"/>
    </location>
</feature>
<dbReference type="InterPro" id="IPR013087">
    <property type="entry name" value="Znf_C2H2_type"/>
</dbReference>
<dbReference type="Gene3D" id="3.30.160.60">
    <property type="entry name" value="Classic Zinc Finger"/>
    <property type="match status" value="3"/>
</dbReference>
<evidence type="ECO:0000256" key="16">
    <source>
        <dbReference type="SAM" id="MobiDB-lite"/>
    </source>
</evidence>
<feature type="region of interest" description="Disordered" evidence="16">
    <location>
        <begin position="1"/>
        <end position="24"/>
    </location>
</feature>
<dbReference type="Proteomes" id="UP000835052">
    <property type="component" value="Unassembled WGS sequence"/>
</dbReference>
<evidence type="ECO:0000256" key="11">
    <source>
        <dbReference type="ARBA" id="ARBA00023125"/>
    </source>
</evidence>
<evidence type="ECO:0000256" key="10">
    <source>
        <dbReference type="ARBA" id="ARBA00023015"/>
    </source>
</evidence>
<feature type="compositionally biased region" description="Basic residues" evidence="16">
    <location>
        <begin position="1"/>
        <end position="11"/>
    </location>
</feature>
<keyword evidence="7 15" id="KW-0863">Zinc-finger</keyword>
<keyword evidence="9" id="KW-0862">Zinc</keyword>
<keyword evidence="10" id="KW-0805">Transcription regulation</keyword>
<reference evidence="18" key="1">
    <citation type="submission" date="2020-10" db="EMBL/GenBank/DDBJ databases">
        <authorList>
            <person name="Kikuchi T."/>
        </authorList>
    </citation>
    <scope>NUCLEOTIDE SEQUENCE</scope>
    <source>
        <strain evidence="18">NKZ352</strain>
    </source>
</reference>
<feature type="domain" description="C2H2-type" evidence="17">
    <location>
        <begin position="132"/>
        <end position="159"/>
    </location>
</feature>
<keyword evidence="3" id="KW-0217">Developmental protein</keyword>
<evidence type="ECO:0000256" key="14">
    <source>
        <dbReference type="ARBA" id="ARBA00023242"/>
    </source>
</evidence>
<sequence>MESLGRRRHHNQPGSLETHLLVSDPRRTSRDSHFCLFPSSFVPFSDKELVKIMSVVSRKKSGRSSRENESRSPSLPPAKKILIEIKQEECNEVYDIKCQLCDVVCNSIAQLQTHTLNSHAPSIEDKTKKSHISCQQCDSSFDSFMQFAVHMRSHLSSTSSSPKLTCPFCTNLTFSDVQSRLEHVASHFEVRVPHRVCSECHLPFSTISALASHFTQTHLRLKYQCTGCPFSSDSEKGFRDHCKDHSSEEMMFTCRVCGIPFANSQLVAIHVQLIHDREIFHYEKDIKDTRERRLPLKSPELRLIQCSVCDEALLGEDSLDEHRLLMHCKVPHGDKCAECQEPINTQEDFVEHCRRHAEDLAMRCPVCRQSLRSETQVHAHKNFHMVGGPPITANCLVKREVEEEQDEVERPADERRQIRRSLKCVRCDIAFNDVAKFDSHMKLHGTTSSPRQSANPVACDDL</sequence>
<comment type="subcellular location">
    <subcellularLocation>
        <location evidence="1">Nucleus</location>
    </subcellularLocation>
</comment>
<evidence type="ECO:0000256" key="3">
    <source>
        <dbReference type="ARBA" id="ARBA00022473"/>
    </source>
</evidence>
<accession>A0A8S1GU10</accession>
<dbReference type="PANTHER" id="PTHR24379">
    <property type="entry name" value="KRAB AND ZINC FINGER DOMAIN-CONTAINING"/>
    <property type="match status" value="1"/>
</dbReference>
<comment type="similarity">
    <text evidence="2">Belongs to the krueppel C2H2-type zinc-finger protein family.</text>
</comment>
<comment type="caution">
    <text evidence="18">The sequence shown here is derived from an EMBL/GenBank/DDBJ whole genome shotgun (WGS) entry which is preliminary data.</text>
</comment>
<keyword evidence="4" id="KW-0678">Repressor</keyword>
<evidence type="ECO:0000256" key="7">
    <source>
        <dbReference type="ARBA" id="ARBA00022771"/>
    </source>
</evidence>
<evidence type="ECO:0000256" key="15">
    <source>
        <dbReference type="PROSITE-ProRule" id="PRU00042"/>
    </source>
</evidence>
<dbReference type="Pfam" id="PF12874">
    <property type="entry name" value="zf-met"/>
    <property type="match status" value="1"/>
</dbReference>
<evidence type="ECO:0000256" key="4">
    <source>
        <dbReference type="ARBA" id="ARBA00022491"/>
    </source>
</evidence>
<dbReference type="EMBL" id="CAJGYM010000004">
    <property type="protein sequence ID" value="CAD6186252.1"/>
    <property type="molecule type" value="Genomic_DNA"/>
</dbReference>
<dbReference type="AlphaFoldDB" id="A0A8S1GU10"/>
<evidence type="ECO:0000256" key="6">
    <source>
        <dbReference type="ARBA" id="ARBA00022737"/>
    </source>
</evidence>
<evidence type="ECO:0000256" key="9">
    <source>
        <dbReference type="ARBA" id="ARBA00022833"/>
    </source>
</evidence>
<dbReference type="PROSITE" id="PS50157">
    <property type="entry name" value="ZINC_FINGER_C2H2_2"/>
    <property type="match status" value="2"/>
</dbReference>
<keyword evidence="6" id="KW-0677">Repeat</keyword>
<feature type="compositionally biased region" description="Polar residues" evidence="16">
    <location>
        <begin position="445"/>
        <end position="455"/>
    </location>
</feature>
<keyword evidence="12" id="KW-0010">Activator</keyword>
<evidence type="ECO:0000256" key="12">
    <source>
        <dbReference type="ARBA" id="ARBA00023159"/>
    </source>
</evidence>
<keyword evidence="19" id="KW-1185">Reference proteome</keyword>
<protein>
    <recommendedName>
        <fullName evidence="17">C2H2-type domain-containing protein</fullName>
    </recommendedName>
</protein>
<evidence type="ECO:0000313" key="18">
    <source>
        <dbReference type="EMBL" id="CAD6186252.1"/>
    </source>
</evidence>
<organism evidence="18 19">
    <name type="scientific">Caenorhabditis auriculariae</name>
    <dbReference type="NCBI Taxonomy" id="2777116"/>
    <lineage>
        <taxon>Eukaryota</taxon>
        <taxon>Metazoa</taxon>
        <taxon>Ecdysozoa</taxon>
        <taxon>Nematoda</taxon>
        <taxon>Chromadorea</taxon>
        <taxon>Rhabditida</taxon>
        <taxon>Rhabditina</taxon>
        <taxon>Rhabditomorpha</taxon>
        <taxon>Rhabditoidea</taxon>
        <taxon>Rhabditidae</taxon>
        <taxon>Peloderinae</taxon>
        <taxon>Caenorhabditis</taxon>
    </lineage>
</organism>
<evidence type="ECO:0000256" key="1">
    <source>
        <dbReference type="ARBA" id="ARBA00004123"/>
    </source>
</evidence>
<evidence type="ECO:0000313" key="19">
    <source>
        <dbReference type="Proteomes" id="UP000835052"/>
    </source>
</evidence>
<keyword evidence="14" id="KW-0539">Nucleus</keyword>
<evidence type="ECO:0000256" key="2">
    <source>
        <dbReference type="ARBA" id="ARBA00006991"/>
    </source>
</evidence>
<dbReference type="GO" id="GO:0008270">
    <property type="term" value="F:zinc ion binding"/>
    <property type="evidence" value="ECO:0007669"/>
    <property type="project" value="UniProtKB-KW"/>
</dbReference>
<dbReference type="PROSITE" id="PS00028">
    <property type="entry name" value="ZINC_FINGER_C2H2_1"/>
    <property type="match status" value="6"/>
</dbReference>
<keyword evidence="5" id="KW-0479">Metal-binding</keyword>
<keyword evidence="11" id="KW-0238">DNA-binding</keyword>
<keyword evidence="8" id="KW-0221">Differentiation</keyword>
<feature type="region of interest" description="Disordered" evidence="16">
    <location>
        <begin position="56"/>
        <end position="75"/>
    </location>
</feature>